<evidence type="ECO:0000313" key="3">
    <source>
        <dbReference type="Proteomes" id="UP000199331"/>
    </source>
</evidence>
<keyword evidence="3" id="KW-1185">Reference proteome</keyword>
<sequence length="140" mass="15858">MFSAILPSTRERRRHMRAVTAIGDAINRRDWNAAKGMLSPDFSMADQSGNEVIGPDEFLNSVREFYDVLGDPKLVFDSIDPNREEVLVRGHLEDTTSNVRSATMWRFLFDGPLISRIEVTRANNEMTLPRFAAARRATAD</sequence>
<organism evidence="2 3">
    <name type="scientific">Qipengyuania nanhaisediminis</name>
    <dbReference type="NCBI Taxonomy" id="604088"/>
    <lineage>
        <taxon>Bacteria</taxon>
        <taxon>Pseudomonadati</taxon>
        <taxon>Pseudomonadota</taxon>
        <taxon>Alphaproteobacteria</taxon>
        <taxon>Sphingomonadales</taxon>
        <taxon>Erythrobacteraceae</taxon>
        <taxon>Qipengyuania</taxon>
    </lineage>
</organism>
<gene>
    <name evidence="2" type="ORF">SAMN04488060_2079</name>
</gene>
<dbReference type="Pfam" id="PF12680">
    <property type="entry name" value="SnoaL_2"/>
    <property type="match status" value="1"/>
</dbReference>
<evidence type="ECO:0000313" key="2">
    <source>
        <dbReference type="EMBL" id="SFP24981.1"/>
    </source>
</evidence>
<feature type="domain" description="SnoaL-like" evidence="1">
    <location>
        <begin position="24"/>
        <end position="114"/>
    </location>
</feature>
<dbReference type="InterPro" id="IPR032710">
    <property type="entry name" value="NTF2-like_dom_sf"/>
</dbReference>
<dbReference type="InterPro" id="IPR037401">
    <property type="entry name" value="SnoaL-like"/>
</dbReference>
<accession>A0A1I5NUP7</accession>
<protein>
    <submittedName>
        <fullName evidence="2">SnoaL-like domain-containing protein</fullName>
    </submittedName>
</protein>
<dbReference type="EMBL" id="FOWZ01000003">
    <property type="protein sequence ID" value="SFP24981.1"/>
    <property type="molecule type" value="Genomic_DNA"/>
</dbReference>
<dbReference type="Proteomes" id="UP000199331">
    <property type="component" value="Unassembled WGS sequence"/>
</dbReference>
<evidence type="ECO:0000259" key="1">
    <source>
        <dbReference type="Pfam" id="PF12680"/>
    </source>
</evidence>
<proteinExistence type="predicted"/>
<dbReference type="SUPFAM" id="SSF54427">
    <property type="entry name" value="NTF2-like"/>
    <property type="match status" value="1"/>
</dbReference>
<dbReference type="Gene3D" id="3.10.450.50">
    <property type="match status" value="1"/>
</dbReference>
<reference evidence="3" key="1">
    <citation type="submission" date="2016-10" db="EMBL/GenBank/DDBJ databases">
        <authorList>
            <person name="Varghese N."/>
            <person name="Submissions S."/>
        </authorList>
    </citation>
    <scope>NUCLEOTIDE SEQUENCE [LARGE SCALE GENOMIC DNA]</scope>
    <source>
        <strain evidence="3">CGMCC 1.7715</strain>
    </source>
</reference>
<dbReference type="AlphaFoldDB" id="A0A1I5NUP7"/>
<name>A0A1I5NUP7_9SPHN</name>